<dbReference type="GO" id="GO:0033812">
    <property type="term" value="F:3-oxoadipyl-CoA thiolase activity"/>
    <property type="evidence" value="ECO:0007669"/>
    <property type="project" value="UniProtKB-EC"/>
</dbReference>
<evidence type="ECO:0000256" key="6">
    <source>
        <dbReference type="ARBA" id="ARBA00022946"/>
    </source>
</evidence>
<dbReference type="Pfam" id="PF02803">
    <property type="entry name" value="Thiolase_C"/>
    <property type="match status" value="1"/>
</dbReference>
<dbReference type="Pfam" id="PF00108">
    <property type="entry name" value="Thiolase_N"/>
    <property type="match status" value="1"/>
</dbReference>
<dbReference type="GO" id="GO:0010124">
    <property type="term" value="P:phenylacetate catabolic process"/>
    <property type="evidence" value="ECO:0007669"/>
    <property type="project" value="TreeGrafter"/>
</dbReference>
<feature type="domain" description="Thiolase N-terminal" evidence="13">
    <location>
        <begin position="4"/>
        <end position="261"/>
    </location>
</feature>
<dbReference type="InterPro" id="IPR020613">
    <property type="entry name" value="Thiolase_CS"/>
</dbReference>
<dbReference type="PROSITE" id="PS00737">
    <property type="entry name" value="THIOLASE_2"/>
    <property type="match status" value="1"/>
</dbReference>
<evidence type="ECO:0000256" key="12">
    <source>
        <dbReference type="RuleBase" id="RU003557"/>
    </source>
</evidence>
<dbReference type="EC" id="2.3.1.16" evidence="15"/>
<dbReference type="KEGG" id="pfn:HZ99_26985"/>
<evidence type="ECO:0000256" key="9">
    <source>
        <dbReference type="ARBA" id="ARBA00023315"/>
    </source>
</evidence>
<dbReference type="PROSITE" id="PS00098">
    <property type="entry name" value="THIOLASE_1"/>
    <property type="match status" value="1"/>
</dbReference>
<dbReference type="FunFam" id="3.40.47.10:FF:000010">
    <property type="entry name" value="Acetyl-CoA acetyltransferase (Thiolase)"/>
    <property type="match status" value="1"/>
</dbReference>
<evidence type="ECO:0000256" key="11">
    <source>
        <dbReference type="PIRSR" id="PIRSR000429-1"/>
    </source>
</evidence>
<organism evidence="15 16">
    <name type="scientific">Pseudomonas fluorescens</name>
    <dbReference type="NCBI Taxonomy" id="294"/>
    <lineage>
        <taxon>Bacteria</taxon>
        <taxon>Pseudomonadati</taxon>
        <taxon>Pseudomonadota</taxon>
        <taxon>Gammaproteobacteria</taxon>
        <taxon>Pseudomonadales</taxon>
        <taxon>Pseudomonadaceae</taxon>
        <taxon>Pseudomonas</taxon>
    </lineage>
</organism>
<dbReference type="EMBL" id="UGUS01000002">
    <property type="protein sequence ID" value="SUD30127.1"/>
    <property type="molecule type" value="Genomic_DNA"/>
</dbReference>
<dbReference type="SUPFAM" id="SSF53901">
    <property type="entry name" value="Thiolase-like"/>
    <property type="match status" value="2"/>
</dbReference>
<dbReference type="PANTHER" id="PTHR43853">
    <property type="entry name" value="3-KETOACYL-COA THIOLASE, PEROXISOMAL"/>
    <property type="match status" value="1"/>
</dbReference>
<sequence>MREVVIVDSVRTGLAKSFRGKFNQTRPDDMAAHCVNALLSRNGIDPASVEDCIVGAGSNEGAQGYNIGRNVAVLSRLGTGTAGMTLNRFCSSGLQAIAIAANQIASGCSDIIVAGGVESISLTMKSVNTDNLINPLLKEQVPGIYFPMGQTAEIVARRYHVSREAQDLYALQSQQRTAQAQAAGLFDDEIVAMAVKYKVEDKTSGEVQILDGVVDRDDCNRPDTTLASLCGLKPVFAEDGSVTAGNSSQLSDGASMTLVMSLEKALALGLKPKAFFRGFTVAGCEPDEMGIGPVFSVPKLLKARGLQVADIDLWELNEAFASQCLYARNRLEIDNARYNVNGGSISIGHPFGMTGSRQVGHLVRELQRRNLRYGIVTMCVGGGMGATGLFEAVR</sequence>
<dbReference type="InterPro" id="IPR020615">
    <property type="entry name" value="Thiolase_acyl_enz_int_AS"/>
</dbReference>
<feature type="active site" description="Acyl-thioester intermediate" evidence="11">
    <location>
        <position position="90"/>
    </location>
</feature>
<evidence type="ECO:0000256" key="5">
    <source>
        <dbReference type="ARBA" id="ARBA00022832"/>
    </source>
</evidence>
<evidence type="ECO:0000256" key="3">
    <source>
        <dbReference type="ARBA" id="ARBA00010982"/>
    </source>
</evidence>
<dbReference type="InterPro" id="IPR016039">
    <property type="entry name" value="Thiolase-like"/>
</dbReference>
<evidence type="ECO:0000256" key="10">
    <source>
        <dbReference type="ARBA" id="ARBA00048527"/>
    </source>
</evidence>
<comment type="catalytic activity">
    <reaction evidence="10">
        <text>succinyl-CoA + acetyl-CoA = 3-oxoadipyl-CoA + CoA</text>
        <dbReference type="Rhea" id="RHEA:19481"/>
        <dbReference type="ChEBI" id="CHEBI:57287"/>
        <dbReference type="ChEBI" id="CHEBI:57288"/>
        <dbReference type="ChEBI" id="CHEBI:57292"/>
        <dbReference type="ChEBI" id="CHEBI:57348"/>
        <dbReference type="EC" id="2.3.1.174"/>
    </reaction>
</comment>
<evidence type="ECO:0000256" key="2">
    <source>
        <dbReference type="ARBA" id="ARBA00005189"/>
    </source>
</evidence>
<keyword evidence="8" id="KW-0576">Peroxisome</keyword>
<dbReference type="InterPro" id="IPR020616">
    <property type="entry name" value="Thiolase_N"/>
</dbReference>
<dbReference type="CDD" id="cd00751">
    <property type="entry name" value="thiolase"/>
    <property type="match status" value="1"/>
</dbReference>
<dbReference type="InterPro" id="IPR020617">
    <property type="entry name" value="Thiolase_C"/>
</dbReference>
<keyword evidence="9 12" id="KW-0012">Acyltransferase</keyword>
<feature type="domain" description="Thiolase C-terminal" evidence="14">
    <location>
        <begin position="270"/>
        <end position="391"/>
    </location>
</feature>
<dbReference type="InterPro" id="IPR050215">
    <property type="entry name" value="Thiolase-like_sf_Thiolase"/>
</dbReference>
<feature type="active site" description="Proton acceptor" evidence="11">
    <location>
        <position position="349"/>
    </location>
</feature>
<dbReference type="GO" id="GO:0006635">
    <property type="term" value="P:fatty acid beta-oxidation"/>
    <property type="evidence" value="ECO:0007669"/>
    <property type="project" value="TreeGrafter"/>
</dbReference>
<keyword evidence="6" id="KW-0809">Transit peptide</keyword>
<evidence type="ECO:0000313" key="16">
    <source>
        <dbReference type="Proteomes" id="UP000255125"/>
    </source>
</evidence>
<evidence type="ECO:0000256" key="8">
    <source>
        <dbReference type="ARBA" id="ARBA00023140"/>
    </source>
</evidence>
<evidence type="ECO:0000313" key="15">
    <source>
        <dbReference type="EMBL" id="SUD30127.1"/>
    </source>
</evidence>
<evidence type="ECO:0000256" key="4">
    <source>
        <dbReference type="ARBA" id="ARBA00022679"/>
    </source>
</evidence>
<dbReference type="RefSeq" id="WP_038447342.1">
    <property type="nucleotide sequence ID" value="NZ_CP008896.1"/>
</dbReference>
<keyword evidence="5" id="KW-0276">Fatty acid metabolism</keyword>
<gene>
    <name evidence="15" type="primary">fadA4</name>
    <name evidence="15" type="ORF">NCTC10392_02037</name>
</gene>
<evidence type="ECO:0000256" key="1">
    <source>
        <dbReference type="ARBA" id="ARBA00004275"/>
    </source>
</evidence>
<protein>
    <submittedName>
        <fullName evidence="15">3-ketoacyl-CoA thiolase FadA</fullName>
        <ecNumber evidence="15">2.3.1.16</ecNumber>
    </submittedName>
</protein>
<comment type="pathway">
    <text evidence="2">Lipid metabolism.</text>
</comment>
<dbReference type="Gene3D" id="3.40.47.10">
    <property type="match status" value="2"/>
</dbReference>
<dbReference type="PIRSF" id="PIRSF000429">
    <property type="entry name" value="Ac-CoA_Ac_transf"/>
    <property type="match status" value="1"/>
</dbReference>
<keyword evidence="4 12" id="KW-0808">Transferase</keyword>
<dbReference type="AlphaFoldDB" id="A0A379IB72"/>
<dbReference type="GO" id="GO:0005737">
    <property type="term" value="C:cytoplasm"/>
    <property type="evidence" value="ECO:0007669"/>
    <property type="project" value="UniProtKB-ARBA"/>
</dbReference>
<dbReference type="PANTHER" id="PTHR43853:SF8">
    <property type="entry name" value="3-KETOACYL-COA THIOLASE, PEROXISOMAL"/>
    <property type="match status" value="1"/>
</dbReference>
<keyword evidence="7" id="KW-0443">Lipid metabolism</keyword>
<dbReference type="OrthoDB" id="8951704at2"/>
<evidence type="ECO:0000259" key="14">
    <source>
        <dbReference type="Pfam" id="PF02803"/>
    </source>
</evidence>
<proteinExistence type="inferred from homology"/>
<dbReference type="InterPro" id="IPR002155">
    <property type="entry name" value="Thiolase"/>
</dbReference>
<accession>A0A379IB72</accession>
<evidence type="ECO:0000256" key="7">
    <source>
        <dbReference type="ARBA" id="ARBA00023098"/>
    </source>
</evidence>
<evidence type="ECO:0000259" key="13">
    <source>
        <dbReference type="Pfam" id="PF00108"/>
    </source>
</evidence>
<comment type="similarity">
    <text evidence="3 12">Belongs to the thiolase-like superfamily. Thiolase family.</text>
</comment>
<feature type="active site" description="Proton acceptor" evidence="11">
    <location>
        <position position="379"/>
    </location>
</feature>
<reference evidence="15 16" key="1">
    <citation type="submission" date="2018-06" db="EMBL/GenBank/DDBJ databases">
        <authorList>
            <consortium name="Pathogen Informatics"/>
            <person name="Doyle S."/>
        </authorList>
    </citation>
    <scope>NUCLEOTIDE SEQUENCE [LARGE SCALE GENOMIC DNA]</scope>
    <source>
        <strain evidence="15 16">NCTC10392</strain>
    </source>
</reference>
<dbReference type="NCBIfam" id="TIGR01930">
    <property type="entry name" value="AcCoA-C-Actrans"/>
    <property type="match status" value="1"/>
</dbReference>
<dbReference type="Proteomes" id="UP000255125">
    <property type="component" value="Unassembled WGS sequence"/>
</dbReference>
<name>A0A379IB72_PSEFL</name>
<comment type="subcellular location">
    <subcellularLocation>
        <location evidence="1">Peroxisome</location>
    </subcellularLocation>
</comment>